<evidence type="ECO:0000313" key="2">
    <source>
        <dbReference type="Proteomes" id="UP000702952"/>
    </source>
</evidence>
<dbReference type="Gene3D" id="3.40.50.850">
    <property type="entry name" value="Isochorismatase-like"/>
    <property type="match status" value="1"/>
</dbReference>
<dbReference type="InterPro" id="IPR053152">
    <property type="entry name" value="Hydrolase_YcaC-like"/>
</dbReference>
<dbReference type="Proteomes" id="UP000702952">
    <property type="component" value="Unassembled WGS sequence"/>
</dbReference>
<evidence type="ECO:0000313" key="1">
    <source>
        <dbReference type="EMBL" id="NTC29154.1"/>
    </source>
</evidence>
<protein>
    <submittedName>
        <fullName evidence="1">Isochorismatase family protein</fullName>
    </submittedName>
</protein>
<dbReference type="PANTHER" id="PTHR43559">
    <property type="entry name" value="HYDROLASE YCAC-RELATED"/>
    <property type="match status" value="1"/>
</dbReference>
<dbReference type="EMBL" id="JAAMAY010000021">
    <property type="protein sequence ID" value="NTC29154.1"/>
    <property type="molecule type" value="Genomic_DNA"/>
</dbReference>
<organism evidence="1 2">
    <name type="scientific">Agrobacterium tumefaciens</name>
    <dbReference type="NCBI Taxonomy" id="358"/>
    <lineage>
        <taxon>Bacteria</taxon>
        <taxon>Pseudomonadati</taxon>
        <taxon>Pseudomonadota</taxon>
        <taxon>Alphaproteobacteria</taxon>
        <taxon>Hyphomicrobiales</taxon>
        <taxon>Rhizobiaceae</taxon>
        <taxon>Rhizobium/Agrobacterium group</taxon>
        <taxon>Agrobacterium</taxon>
        <taxon>Agrobacterium tumefaciens complex</taxon>
    </lineage>
</organism>
<comment type="caution">
    <text evidence="1">The sequence shown here is derived from an EMBL/GenBank/DDBJ whole genome shotgun (WGS) entry which is preliminary data.</text>
</comment>
<dbReference type="InterPro" id="IPR000868">
    <property type="entry name" value="Isochorismatase-like_dom"/>
</dbReference>
<dbReference type="Pfam" id="PF00857">
    <property type="entry name" value="Isochorismatase"/>
    <property type="match status" value="1"/>
</dbReference>
<gene>
    <name evidence="1" type="ORF">G6M46_13375</name>
</gene>
<dbReference type="PANTHER" id="PTHR43559:SF3">
    <property type="entry name" value="HYDROLASE YCAC-RELATED"/>
    <property type="match status" value="1"/>
</dbReference>
<dbReference type="SUPFAM" id="SSF52499">
    <property type="entry name" value="Isochorismatase-like hydrolases"/>
    <property type="match status" value="1"/>
</dbReference>
<reference evidence="1" key="1">
    <citation type="journal article" date="2020" name="Science">
        <title>Unexpected conservation and global transmission of agrobacterial virulence plasmids.</title>
        <authorList>
            <person name="Weisberg A.J."/>
            <person name="Davis E.W. 2nd"/>
            <person name="Tabima J."/>
            <person name="Belcher M.S."/>
            <person name="Miller M."/>
            <person name="Kuo C.H."/>
            <person name="Loper J.E."/>
            <person name="Grunwald N.J."/>
            <person name="Putnam M.L."/>
            <person name="Chang J.H."/>
        </authorList>
    </citation>
    <scope>NUCLEOTIDE SEQUENCE</scope>
    <source>
        <strain evidence="1">17-1853-1a</strain>
    </source>
</reference>
<dbReference type="RefSeq" id="WP_065660562.1">
    <property type="nucleotide sequence ID" value="NZ_CP048524.1"/>
</dbReference>
<dbReference type="AlphaFoldDB" id="A0A1B9T731"/>
<accession>A0A1B9T731</accession>
<proteinExistence type="predicted"/>
<dbReference type="InterPro" id="IPR036380">
    <property type="entry name" value="Isochorismatase-like_sf"/>
</dbReference>
<sequence>MHKDVFTPENSAMLLIDHQIGTMAWTHSHDINLVKQNALKLARIAKAANIPTILTSSMEEQIQGPLIPELKEILPEAFEARIKRPGIVNAMHHEGFNQAVKAIGRKKLFVAGVTTEICVTFPVLQMLDEGYEVQVSADASASYTKYGDDIALRRMEKAGAIITTVDQIISELAVDWTSPLGQKLVGILNYH</sequence>
<name>A0A1B9T731_AGRTU</name>